<accession>A0A193LGT5</accession>
<evidence type="ECO:0000313" key="10">
    <source>
        <dbReference type="Proteomes" id="UP000092695"/>
    </source>
</evidence>
<evidence type="ECO:0000256" key="6">
    <source>
        <dbReference type="RuleBase" id="RU000553"/>
    </source>
</evidence>
<feature type="active site" evidence="5">
    <location>
        <position position="50"/>
    </location>
</feature>
<comment type="similarity">
    <text evidence="1 7">Belongs to the acylphosphatase family.</text>
</comment>
<dbReference type="Gene3D" id="3.30.70.100">
    <property type="match status" value="1"/>
</dbReference>
<name>A0A193LGT5_9GAMM</name>
<dbReference type="Pfam" id="PF00708">
    <property type="entry name" value="Acylphosphatase"/>
    <property type="match status" value="1"/>
</dbReference>
<proteinExistence type="inferred from homology"/>
<dbReference type="PANTHER" id="PTHR47268">
    <property type="entry name" value="ACYLPHOSPHATASE"/>
    <property type="match status" value="1"/>
</dbReference>
<gene>
    <name evidence="9" type="ORF">BA177_11070</name>
</gene>
<feature type="domain" description="Acylphosphatase-like" evidence="8">
    <location>
        <begin position="17"/>
        <end position="102"/>
    </location>
</feature>
<dbReference type="EMBL" id="CP016268">
    <property type="protein sequence ID" value="ANO51673.1"/>
    <property type="molecule type" value="Genomic_DNA"/>
</dbReference>
<evidence type="ECO:0000256" key="5">
    <source>
        <dbReference type="PROSITE-ProRule" id="PRU00520"/>
    </source>
</evidence>
<dbReference type="InterPro" id="IPR017968">
    <property type="entry name" value="Acylphosphatase_CS"/>
</dbReference>
<keyword evidence="10" id="KW-1185">Reference proteome</keyword>
<evidence type="ECO:0000256" key="3">
    <source>
        <dbReference type="ARBA" id="ARBA00015991"/>
    </source>
</evidence>
<keyword evidence="5 6" id="KW-0378">Hydrolase</keyword>
<dbReference type="RefSeq" id="WP_068616241.1">
    <property type="nucleotide sequence ID" value="NZ_CP016268.1"/>
</dbReference>
<dbReference type="PROSITE" id="PS51160">
    <property type="entry name" value="ACYLPHOSPHATASE_3"/>
    <property type="match status" value="1"/>
</dbReference>
<dbReference type="NCBIfam" id="NF011000">
    <property type="entry name" value="PRK14426.1"/>
    <property type="match status" value="1"/>
</dbReference>
<feature type="active site" evidence="5">
    <location>
        <position position="32"/>
    </location>
</feature>
<dbReference type="InterPro" id="IPR036046">
    <property type="entry name" value="Acylphosphatase-like_dom_sf"/>
</dbReference>
<dbReference type="Proteomes" id="UP000092695">
    <property type="component" value="Chromosome"/>
</dbReference>
<organism evidence="9 10">
    <name type="scientific">Woeseia oceani</name>
    <dbReference type="NCBI Taxonomy" id="1548547"/>
    <lineage>
        <taxon>Bacteria</taxon>
        <taxon>Pseudomonadati</taxon>
        <taxon>Pseudomonadota</taxon>
        <taxon>Gammaproteobacteria</taxon>
        <taxon>Woeseiales</taxon>
        <taxon>Woeseiaceae</taxon>
        <taxon>Woeseia</taxon>
    </lineage>
</organism>
<dbReference type="AlphaFoldDB" id="A0A193LGT5"/>
<dbReference type="InterPro" id="IPR001792">
    <property type="entry name" value="Acylphosphatase-like_dom"/>
</dbReference>
<evidence type="ECO:0000256" key="4">
    <source>
        <dbReference type="ARBA" id="ARBA00047645"/>
    </source>
</evidence>
<reference evidence="9 10" key="1">
    <citation type="submission" date="2016-06" db="EMBL/GenBank/DDBJ databases">
        <title>Complete genome sequence of a deep-branching marine Gamma Proteobacterium Woeseia oceani type strain XK5.</title>
        <authorList>
            <person name="Mu D."/>
            <person name="Du Z."/>
        </authorList>
    </citation>
    <scope>NUCLEOTIDE SEQUENCE [LARGE SCALE GENOMIC DNA]</scope>
    <source>
        <strain evidence="9 10">XK5</strain>
    </source>
</reference>
<dbReference type="PROSITE" id="PS00150">
    <property type="entry name" value="ACYLPHOSPHATASE_1"/>
    <property type="match status" value="1"/>
</dbReference>
<evidence type="ECO:0000256" key="1">
    <source>
        <dbReference type="ARBA" id="ARBA00005614"/>
    </source>
</evidence>
<evidence type="ECO:0000259" key="8">
    <source>
        <dbReference type="PROSITE" id="PS51160"/>
    </source>
</evidence>
<protein>
    <recommendedName>
        <fullName evidence="3 5">Acylphosphatase</fullName>
        <ecNumber evidence="2 5">3.6.1.7</ecNumber>
    </recommendedName>
</protein>
<dbReference type="SUPFAM" id="SSF54975">
    <property type="entry name" value="Acylphosphatase/BLUF domain-like"/>
    <property type="match status" value="1"/>
</dbReference>
<dbReference type="NCBIfam" id="NF011022">
    <property type="entry name" value="PRK14451.1"/>
    <property type="match status" value="1"/>
</dbReference>
<dbReference type="PANTHER" id="PTHR47268:SF4">
    <property type="entry name" value="ACYLPHOSPHATASE"/>
    <property type="match status" value="1"/>
</dbReference>
<dbReference type="PROSITE" id="PS00151">
    <property type="entry name" value="ACYLPHOSPHATASE_2"/>
    <property type="match status" value="1"/>
</dbReference>
<evidence type="ECO:0000256" key="2">
    <source>
        <dbReference type="ARBA" id="ARBA00012150"/>
    </source>
</evidence>
<dbReference type="InterPro" id="IPR020456">
    <property type="entry name" value="Acylphosphatase"/>
</dbReference>
<evidence type="ECO:0000256" key="7">
    <source>
        <dbReference type="RuleBase" id="RU004168"/>
    </source>
</evidence>
<dbReference type="KEGG" id="woc:BA177_11070"/>
<comment type="catalytic activity">
    <reaction evidence="4 5 6">
        <text>an acyl phosphate + H2O = a carboxylate + phosphate + H(+)</text>
        <dbReference type="Rhea" id="RHEA:14965"/>
        <dbReference type="ChEBI" id="CHEBI:15377"/>
        <dbReference type="ChEBI" id="CHEBI:15378"/>
        <dbReference type="ChEBI" id="CHEBI:29067"/>
        <dbReference type="ChEBI" id="CHEBI:43474"/>
        <dbReference type="ChEBI" id="CHEBI:59918"/>
        <dbReference type="EC" id="3.6.1.7"/>
    </reaction>
</comment>
<evidence type="ECO:0000313" key="9">
    <source>
        <dbReference type="EMBL" id="ANO51673.1"/>
    </source>
</evidence>
<dbReference type="STRING" id="1548547.BA177_11070"/>
<dbReference type="GO" id="GO:0003998">
    <property type="term" value="F:acylphosphatase activity"/>
    <property type="evidence" value="ECO:0007669"/>
    <property type="project" value="UniProtKB-EC"/>
</dbReference>
<sequence>MSASKGSSTSAPEDPACQLFRVTGRVQGVFFRASTQTTARDLGLGGYAKNLPDGSVEVLACGSRDALAQLDEWLQEGPPMAAVTGVESEPRPFEDIEAFSIG</sequence>
<dbReference type="EC" id="3.6.1.7" evidence="2 5"/>
<dbReference type="OrthoDB" id="5295388at2"/>